<keyword evidence="13 29" id="KW-0256">Endoplasmic reticulum</keyword>
<evidence type="ECO:0000256" key="31">
    <source>
        <dbReference type="SAM" id="MobiDB-lite"/>
    </source>
</evidence>
<dbReference type="PIRSF" id="PIRSF500231">
    <property type="entry name" value="Oat_dag"/>
    <property type="match status" value="1"/>
</dbReference>
<keyword evidence="16 29" id="KW-0012">Acyltransferase</keyword>
<comment type="catalytic activity">
    <reaction evidence="23">
        <text>1-octadecanoyl-2-(5Z,8Z,11Z,14Z-eicosatetraenoyl)-sn-glycerol + (9Z)-octadecenoyl-CoA = 1-octadecanoyl-2-(5Z,8Z,11Z,14Z)-eicosatetraenoyl-3-(9Z)-octadecenoyl-sn-glycerol + CoA</text>
        <dbReference type="Rhea" id="RHEA:38307"/>
        <dbReference type="ChEBI" id="CHEBI:57287"/>
        <dbReference type="ChEBI" id="CHEBI:57387"/>
        <dbReference type="ChEBI" id="CHEBI:75728"/>
        <dbReference type="ChEBI" id="CHEBI:75729"/>
    </reaction>
    <physiologicalReaction direction="left-to-right" evidence="23">
        <dbReference type="Rhea" id="RHEA:38308"/>
    </physiologicalReaction>
</comment>
<dbReference type="KEGG" id="caua:113119828"/>
<evidence type="ECO:0000256" key="14">
    <source>
        <dbReference type="ARBA" id="ARBA00022989"/>
    </source>
</evidence>
<evidence type="ECO:0000256" key="3">
    <source>
        <dbReference type="ARBA" id="ARBA00000895"/>
    </source>
</evidence>
<feature type="transmembrane region" description="Helical" evidence="32">
    <location>
        <begin position="462"/>
        <end position="480"/>
    </location>
</feature>
<feature type="transmembrane region" description="Helical" evidence="32">
    <location>
        <begin position="432"/>
        <end position="450"/>
    </location>
</feature>
<feature type="transmembrane region" description="Helical" evidence="32">
    <location>
        <begin position="407"/>
        <end position="426"/>
    </location>
</feature>
<comment type="subcellular location">
    <subcellularLocation>
        <location evidence="8 29">Endoplasmic reticulum membrane</location>
        <topology evidence="8 29">Multi-pass membrane protein</topology>
    </subcellularLocation>
</comment>
<evidence type="ECO:0000256" key="5">
    <source>
        <dbReference type="ARBA" id="ARBA00001313"/>
    </source>
</evidence>
<comment type="catalytic activity">
    <reaction evidence="25">
        <text>1,2-di-(9Z-octadecenoyl)-glycerol + (9Z)-octadecenoate + H(+) = 1,2,3-tri-(9Z-octadecenoyl)-glycerol + H2O</text>
        <dbReference type="Rhea" id="RHEA:38379"/>
        <dbReference type="ChEBI" id="CHEBI:15377"/>
        <dbReference type="ChEBI" id="CHEBI:15378"/>
        <dbReference type="ChEBI" id="CHEBI:30823"/>
        <dbReference type="ChEBI" id="CHEBI:52323"/>
        <dbReference type="ChEBI" id="CHEBI:53753"/>
    </reaction>
    <physiologicalReaction direction="left-to-right" evidence="25">
        <dbReference type="Rhea" id="RHEA:38380"/>
    </physiologicalReaction>
</comment>
<evidence type="ECO:0000313" key="33">
    <source>
        <dbReference type="Proteomes" id="UP000515129"/>
    </source>
</evidence>
<evidence type="ECO:0000256" key="1">
    <source>
        <dbReference type="ARBA" id="ARBA00000174"/>
    </source>
</evidence>
<feature type="transmembrane region" description="Helical" evidence="32">
    <location>
        <begin position="159"/>
        <end position="180"/>
    </location>
</feature>
<evidence type="ECO:0000256" key="17">
    <source>
        <dbReference type="ARBA" id="ARBA00023610"/>
    </source>
</evidence>
<evidence type="ECO:0000256" key="32">
    <source>
        <dbReference type="SAM" id="Phobius"/>
    </source>
</evidence>
<evidence type="ECO:0000256" key="20">
    <source>
        <dbReference type="ARBA" id="ARBA00047807"/>
    </source>
</evidence>
<comment type="catalytic activity">
    <reaction evidence="4">
        <text>hexadecane-1,2-diol + 2 hexadecanoyl-CoA = 1,2-O,O-dihexadecanoyl-1,2-hexadecanediol + 2 CoA</text>
        <dbReference type="Rhea" id="RHEA:38211"/>
        <dbReference type="ChEBI" id="CHEBI:57287"/>
        <dbReference type="ChEBI" id="CHEBI:57379"/>
        <dbReference type="ChEBI" id="CHEBI:75586"/>
        <dbReference type="ChEBI" id="CHEBI:75608"/>
    </reaction>
    <physiologicalReaction direction="left-to-right" evidence="4">
        <dbReference type="Rhea" id="RHEA:38212"/>
    </physiologicalReaction>
</comment>
<comment type="catalytic activity">
    <reaction evidence="22">
        <text>2-(9Z-octadecenoyl)-glycerol + (9Z)-octadecenoyl-CoA = 1,2-di-(9Z-octadecenoyl)-sn-glycerol + CoA</text>
        <dbReference type="Rhea" id="RHEA:37911"/>
        <dbReference type="ChEBI" id="CHEBI:52333"/>
        <dbReference type="ChEBI" id="CHEBI:57287"/>
        <dbReference type="ChEBI" id="CHEBI:57387"/>
        <dbReference type="ChEBI" id="CHEBI:73990"/>
    </reaction>
    <physiologicalReaction direction="left-to-right" evidence="22">
        <dbReference type="Rhea" id="RHEA:37912"/>
    </physiologicalReaction>
</comment>
<dbReference type="Proteomes" id="UP000515129">
    <property type="component" value="Chromosome 19"/>
</dbReference>
<comment type="catalytic activity">
    <reaction evidence="7">
        <text>all-trans-retinol + hexadecanoyl-CoA = all-trans-retinyl hexadecanoate + CoA</text>
        <dbReference type="Rhea" id="RHEA:38175"/>
        <dbReference type="ChEBI" id="CHEBI:17336"/>
        <dbReference type="ChEBI" id="CHEBI:17616"/>
        <dbReference type="ChEBI" id="CHEBI:57287"/>
        <dbReference type="ChEBI" id="CHEBI:57379"/>
    </reaction>
    <physiologicalReaction direction="left-to-right" evidence="7">
        <dbReference type="Rhea" id="RHEA:38176"/>
    </physiologicalReaction>
</comment>
<evidence type="ECO:0000256" key="6">
    <source>
        <dbReference type="ARBA" id="ARBA00001349"/>
    </source>
</evidence>
<feature type="compositionally biased region" description="Basic and acidic residues" evidence="31">
    <location>
        <begin position="34"/>
        <end position="49"/>
    </location>
</feature>
<keyword evidence="14 32" id="KW-1133">Transmembrane helix</keyword>
<feature type="active site" evidence="30">
    <location>
        <position position="421"/>
    </location>
</feature>
<keyword evidence="33" id="KW-1185">Reference proteome</keyword>
<comment type="catalytic activity">
    <reaction evidence="21">
        <text>2,3-di-(9Z)-octadecenoyl-sn-glycerol + (9Z)-octadecenoyl-CoA = 1,2,3-tri-(9Z-octadecenoyl)-glycerol + CoA</text>
        <dbReference type="Rhea" id="RHEA:38439"/>
        <dbReference type="ChEBI" id="CHEBI:53753"/>
        <dbReference type="ChEBI" id="CHEBI:57287"/>
        <dbReference type="ChEBI" id="CHEBI:57387"/>
        <dbReference type="ChEBI" id="CHEBI:75824"/>
    </reaction>
    <physiologicalReaction direction="left-to-right" evidence="21">
        <dbReference type="Rhea" id="RHEA:38440"/>
    </physiologicalReaction>
</comment>
<evidence type="ECO:0000256" key="13">
    <source>
        <dbReference type="ARBA" id="ARBA00022824"/>
    </source>
</evidence>
<gene>
    <name evidence="34" type="primary">LOC113119828</name>
</gene>
<dbReference type="GO" id="GO:0005789">
    <property type="term" value="C:endoplasmic reticulum membrane"/>
    <property type="evidence" value="ECO:0007669"/>
    <property type="project" value="UniProtKB-SubCell"/>
</dbReference>
<dbReference type="InterPro" id="IPR014371">
    <property type="entry name" value="Oat_ACAT_DAG_ARE"/>
</dbReference>
<dbReference type="PIRSF" id="PIRSF000439">
    <property type="entry name" value="Oat_ACAT_DAG_ARE"/>
    <property type="match status" value="1"/>
</dbReference>
<feature type="transmembrane region" description="Helical" evidence="32">
    <location>
        <begin position="288"/>
        <end position="307"/>
    </location>
</feature>
<proteinExistence type="inferred from homology"/>
<reference evidence="34" key="1">
    <citation type="submission" date="2025-08" db="UniProtKB">
        <authorList>
            <consortium name="RefSeq"/>
        </authorList>
    </citation>
    <scope>IDENTIFICATION</scope>
    <source>
        <strain evidence="34">Wakin</strain>
        <tissue evidence="34">Muscle</tissue>
    </source>
</reference>
<evidence type="ECO:0000256" key="27">
    <source>
        <dbReference type="ARBA" id="ARBA00049168"/>
    </source>
</evidence>
<evidence type="ECO:0000256" key="18">
    <source>
        <dbReference type="ARBA" id="ARBA00047367"/>
    </source>
</evidence>
<organism evidence="33 34">
    <name type="scientific">Carassius auratus</name>
    <name type="common">Goldfish</name>
    <dbReference type="NCBI Taxonomy" id="7957"/>
    <lineage>
        <taxon>Eukaryota</taxon>
        <taxon>Metazoa</taxon>
        <taxon>Chordata</taxon>
        <taxon>Craniata</taxon>
        <taxon>Vertebrata</taxon>
        <taxon>Euteleostomi</taxon>
        <taxon>Actinopterygii</taxon>
        <taxon>Neopterygii</taxon>
        <taxon>Teleostei</taxon>
        <taxon>Ostariophysi</taxon>
        <taxon>Cypriniformes</taxon>
        <taxon>Cyprinidae</taxon>
        <taxon>Cyprininae</taxon>
        <taxon>Carassius</taxon>
    </lineage>
</organism>
<feature type="transmembrane region" description="Helical" evidence="32">
    <location>
        <begin position="126"/>
        <end position="147"/>
    </location>
</feature>
<evidence type="ECO:0000256" key="15">
    <source>
        <dbReference type="ARBA" id="ARBA00023136"/>
    </source>
</evidence>
<dbReference type="PANTHER" id="PTHR10408:SF19">
    <property type="entry name" value="O-ACYLTRANSFERASE"/>
    <property type="match status" value="1"/>
</dbReference>
<comment type="subunit">
    <text evidence="17">Homodimer or homotetramer; both forms have similar enzymatic activities.</text>
</comment>
<feature type="transmembrane region" description="Helical" evidence="32">
    <location>
        <begin position="186"/>
        <end position="206"/>
    </location>
</feature>
<comment type="catalytic activity">
    <reaction evidence="20">
        <text>1-O-(9Z-octadecenyl)-glycerol + (9Z)-octadecenoyl-CoA = 1-O-(9Z-octadecyl)-3-(9Z-octadecenoyl)-glycerol + CoA</text>
        <dbReference type="Rhea" id="RHEA:55340"/>
        <dbReference type="ChEBI" id="CHEBI:34116"/>
        <dbReference type="ChEBI" id="CHEBI:57287"/>
        <dbReference type="ChEBI" id="CHEBI:57387"/>
        <dbReference type="ChEBI" id="CHEBI:197429"/>
    </reaction>
    <physiologicalReaction direction="left-to-right" evidence="20">
        <dbReference type="Rhea" id="RHEA:55341"/>
    </physiologicalReaction>
</comment>
<evidence type="ECO:0000256" key="7">
    <source>
        <dbReference type="ARBA" id="ARBA00001764"/>
    </source>
</evidence>
<sequence>MGDRSEKGLVKHKRRSTISGDAAGAHQKTLSGQVKEKEQSQRPRHDTPANKHKNHRDAGDHDFSCHKLQESLLSSDSGYSNYRGILNWCVVMLVLSNARLVLENLIKYGVLVDPIQIISLFLKDPYSWPAPCLIIVSNVFIMAAFYIERKLSVGIISEGTGTFLHCINLAALLFVPAGTVLSLTSITPVGSVLALSVFTILFLKLYSYRDVNKWCREIRQAKARTLSRSQSCPSVHKANGPTEYTHVSYPANLTHRDMYYFIFVPTLCYDLNFPRSRRIRKRFLLRRLLEMVFLMQLMLGLMQQWMVPTIQNSMKPFQDMDFSRIVERLLKLAVPNHFIWLIFFYWYFHSSMNFVAELMRFGDREFYRDWWNSETIPYFWSNWNIPVHKWCLRHFYKPMLVKGVNKLSAQLAVFFLSAFFHEYLVSVPLKMFRFWAFLGMMAQIPLAYLVGRFLRGNYGNAAVWMSLIIGQPIAVLMYVHDYYVLHYESTAA</sequence>
<dbReference type="GO" id="GO:0050252">
    <property type="term" value="F:retinol O-fatty-acyltransferase activity"/>
    <property type="evidence" value="ECO:0007669"/>
    <property type="project" value="UniProtKB-EC"/>
</dbReference>
<comment type="catalytic activity">
    <reaction evidence="28">
        <text>1,3-di-(9Z-octadecenoyl)-glycerol + (9Z)-octadecenoyl-CoA = 1,2,3-tri-(9Z-octadecenoyl)-glycerol + CoA</text>
        <dbReference type="Rhea" id="RHEA:38435"/>
        <dbReference type="ChEBI" id="CHEBI:53753"/>
        <dbReference type="ChEBI" id="CHEBI:57287"/>
        <dbReference type="ChEBI" id="CHEBI:57387"/>
        <dbReference type="ChEBI" id="CHEBI:75735"/>
    </reaction>
    <physiologicalReaction direction="left-to-right" evidence="28">
        <dbReference type="Rhea" id="RHEA:38436"/>
    </physiologicalReaction>
</comment>
<dbReference type="PANTHER" id="PTHR10408">
    <property type="entry name" value="STEROL O-ACYLTRANSFERASE"/>
    <property type="match status" value="1"/>
</dbReference>
<dbReference type="GeneID" id="113119828"/>
<dbReference type="AlphaFoldDB" id="A0A6P6RIJ0"/>
<evidence type="ECO:0000256" key="25">
    <source>
        <dbReference type="ARBA" id="ARBA00048728"/>
    </source>
</evidence>
<evidence type="ECO:0000256" key="16">
    <source>
        <dbReference type="ARBA" id="ARBA00023315"/>
    </source>
</evidence>
<accession>A0A6P6RIJ0</accession>
<keyword evidence="11 29" id="KW-0808">Transferase</keyword>
<comment type="catalytic activity">
    <reaction evidence="1">
        <text>hexadecane-1,2-diol + hexadecanoyl-CoA = 2-hydroxyhexadecyl hexadecanoate + CoA</text>
        <dbReference type="Rhea" id="RHEA:38171"/>
        <dbReference type="ChEBI" id="CHEBI:57287"/>
        <dbReference type="ChEBI" id="CHEBI:57379"/>
        <dbReference type="ChEBI" id="CHEBI:75586"/>
        <dbReference type="ChEBI" id="CHEBI:75587"/>
    </reaction>
    <physiologicalReaction direction="left-to-right" evidence="1">
        <dbReference type="Rhea" id="RHEA:38172"/>
    </physiologicalReaction>
</comment>
<comment type="catalytic activity">
    <reaction evidence="24">
        <text>an acyl-CoA + a 1,2-diacyl-sn-glycerol = a triacyl-sn-glycerol + CoA</text>
        <dbReference type="Rhea" id="RHEA:10868"/>
        <dbReference type="ChEBI" id="CHEBI:17815"/>
        <dbReference type="ChEBI" id="CHEBI:57287"/>
        <dbReference type="ChEBI" id="CHEBI:58342"/>
        <dbReference type="ChEBI" id="CHEBI:64615"/>
        <dbReference type="EC" id="2.3.1.20"/>
    </reaction>
    <physiologicalReaction direction="left-to-right" evidence="24">
        <dbReference type="Rhea" id="RHEA:10869"/>
    </physiologicalReaction>
</comment>
<evidence type="ECO:0000256" key="10">
    <source>
        <dbReference type="ARBA" id="ARBA00009010"/>
    </source>
</evidence>
<protein>
    <recommendedName>
        <fullName evidence="29">O-acyltransferase</fullName>
    </recommendedName>
</protein>
<dbReference type="OrthoDB" id="10039049at2759"/>
<evidence type="ECO:0000256" key="8">
    <source>
        <dbReference type="ARBA" id="ARBA00004477"/>
    </source>
</evidence>
<evidence type="ECO:0000256" key="23">
    <source>
        <dbReference type="ARBA" id="ARBA00048614"/>
    </source>
</evidence>
<comment type="catalytic activity">
    <reaction evidence="27">
        <text>1-(9Z-octadecenoyl)-glycerol + (9Z)-octadecenoyl-CoA = 1,2-di-(9Z-octadecenoyl)-glycerol + CoA</text>
        <dbReference type="Rhea" id="RHEA:37915"/>
        <dbReference type="ChEBI" id="CHEBI:52323"/>
        <dbReference type="ChEBI" id="CHEBI:57287"/>
        <dbReference type="ChEBI" id="CHEBI:57387"/>
        <dbReference type="ChEBI" id="CHEBI:75342"/>
    </reaction>
    <physiologicalReaction direction="left-to-right" evidence="27">
        <dbReference type="Rhea" id="RHEA:37916"/>
    </physiologicalReaction>
</comment>
<evidence type="ECO:0000256" key="4">
    <source>
        <dbReference type="ARBA" id="ARBA00001118"/>
    </source>
</evidence>
<evidence type="ECO:0000256" key="26">
    <source>
        <dbReference type="ARBA" id="ARBA00048907"/>
    </source>
</evidence>
<evidence type="ECO:0000256" key="11">
    <source>
        <dbReference type="ARBA" id="ARBA00022679"/>
    </source>
</evidence>
<comment type="catalytic activity">
    <reaction evidence="3">
        <text>13-cis-retinol + hexadecanoyl-CoA = 13-cis-retinyl hexadecanoate + CoA</text>
        <dbReference type="Rhea" id="RHEA:55296"/>
        <dbReference type="ChEBI" id="CHEBI:45479"/>
        <dbReference type="ChEBI" id="CHEBI:57287"/>
        <dbReference type="ChEBI" id="CHEBI:57379"/>
        <dbReference type="ChEBI" id="CHEBI:138722"/>
    </reaction>
    <physiologicalReaction direction="left-to-right" evidence="3">
        <dbReference type="Rhea" id="RHEA:55297"/>
    </physiologicalReaction>
</comment>
<evidence type="ECO:0000256" key="24">
    <source>
        <dbReference type="ARBA" id="ARBA00048634"/>
    </source>
</evidence>
<evidence type="ECO:0000256" key="28">
    <source>
        <dbReference type="ARBA" id="ARBA00049549"/>
    </source>
</evidence>
<keyword evidence="12 32" id="KW-0812">Transmembrane</keyword>
<evidence type="ECO:0000256" key="30">
    <source>
        <dbReference type="PIRSR" id="PIRSR000439-1"/>
    </source>
</evidence>
<comment type="catalytic activity">
    <reaction evidence="2">
        <text>all-trans-retinol + an acyl-CoA = an all-trans-retinyl ester + CoA</text>
        <dbReference type="Rhea" id="RHEA:11488"/>
        <dbReference type="ChEBI" id="CHEBI:17336"/>
        <dbReference type="ChEBI" id="CHEBI:57287"/>
        <dbReference type="ChEBI" id="CHEBI:58342"/>
        <dbReference type="ChEBI" id="CHEBI:63410"/>
        <dbReference type="EC" id="2.3.1.76"/>
    </reaction>
    <physiologicalReaction direction="left-to-right" evidence="2">
        <dbReference type="Rhea" id="RHEA:11489"/>
    </physiologicalReaction>
</comment>
<comment type="catalytic activity">
    <reaction evidence="18">
        <text>1,2-di-(9Z-octadecenoyl)-sn-glycerol + (9Z)-octadecenoyl-CoA = 1,2,3-tri-(9Z-octadecenoyl)-glycerol + CoA</text>
        <dbReference type="Rhea" id="RHEA:38219"/>
        <dbReference type="ChEBI" id="CHEBI:52333"/>
        <dbReference type="ChEBI" id="CHEBI:53753"/>
        <dbReference type="ChEBI" id="CHEBI:57287"/>
        <dbReference type="ChEBI" id="CHEBI:57387"/>
    </reaction>
    <physiologicalReaction direction="left-to-right" evidence="18">
        <dbReference type="Rhea" id="RHEA:38220"/>
    </physiologicalReaction>
</comment>
<dbReference type="GO" id="GO:0019432">
    <property type="term" value="P:triglyceride biosynthetic process"/>
    <property type="evidence" value="ECO:0007669"/>
    <property type="project" value="InterPro"/>
</dbReference>
<name>A0A6P6RIJ0_CARAU</name>
<comment type="catalytic activity">
    <reaction evidence="5">
        <text>2-(9Z-octadecenoyl)-glycerol + hexadecanoyl-CoA = 1-hexadecanoyl-2-(9Z-octadecenoyl)-sn-glycerol + CoA</text>
        <dbReference type="Rhea" id="RHEA:38071"/>
        <dbReference type="ChEBI" id="CHEBI:57287"/>
        <dbReference type="ChEBI" id="CHEBI:57379"/>
        <dbReference type="ChEBI" id="CHEBI:73990"/>
        <dbReference type="ChEBI" id="CHEBI:75466"/>
    </reaction>
    <physiologicalReaction direction="left-to-right" evidence="5">
        <dbReference type="Rhea" id="RHEA:38072"/>
    </physiologicalReaction>
</comment>
<dbReference type="Pfam" id="PF03062">
    <property type="entry name" value="MBOAT"/>
    <property type="match status" value="1"/>
</dbReference>
<comment type="catalytic activity">
    <reaction evidence="26">
        <text>hexadecan-1-ol + hexadecanoyl-CoA = hexadecyl hexadecanoate + CoA</text>
        <dbReference type="Rhea" id="RHEA:38167"/>
        <dbReference type="ChEBI" id="CHEBI:16125"/>
        <dbReference type="ChEBI" id="CHEBI:57287"/>
        <dbReference type="ChEBI" id="CHEBI:57379"/>
        <dbReference type="ChEBI" id="CHEBI:75584"/>
    </reaction>
    <physiologicalReaction direction="left-to-right" evidence="26">
        <dbReference type="Rhea" id="RHEA:38168"/>
    </physiologicalReaction>
</comment>
<feature type="region of interest" description="Disordered" evidence="31">
    <location>
        <begin position="1"/>
        <end position="60"/>
    </location>
</feature>
<evidence type="ECO:0000313" key="34">
    <source>
        <dbReference type="RefSeq" id="XP_026145281.1"/>
    </source>
</evidence>
<dbReference type="UniPathway" id="UPA00230"/>
<dbReference type="InterPro" id="IPR027251">
    <property type="entry name" value="Diacylglycerol_acylTrfase1"/>
</dbReference>
<evidence type="ECO:0000256" key="9">
    <source>
        <dbReference type="ARBA" id="ARBA00005175"/>
    </source>
</evidence>
<comment type="similarity">
    <text evidence="10 29">Belongs to the membrane-bound acyltransferase family. Sterol o-acyltransferase subfamily.</text>
</comment>
<comment type="pathway">
    <text evidence="9">Lipid metabolism; glycerolipid metabolism.</text>
</comment>
<dbReference type="InterPro" id="IPR004299">
    <property type="entry name" value="MBOAT_fam"/>
</dbReference>
<comment type="catalytic activity">
    <reaction evidence="6">
        <text>1,2-di-(9Z-octadecenoyl)-sn-glycerol + hexadecanoyl-CoA = 1,2-di-(9Z)-octadecenoyl-3-hexadecanoyl-sn-glycerol + CoA</text>
        <dbReference type="Rhea" id="RHEA:38163"/>
        <dbReference type="ChEBI" id="CHEBI:52333"/>
        <dbReference type="ChEBI" id="CHEBI:57287"/>
        <dbReference type="ChEBI" id="CHEBI:57379"/>
        <dbReference type="ChEBI" id="CHEBI:75583"/>
    </reaction>
    <physiologicalReaction direction="left-to-right" evidence="6">
        <dbReference type="Rhea" id="RHEA:38164"/>
    </physiologicalReaction>
</comment>
<evidence type="ECO:0000256" key="22">
    <source>
        <dbReference type="ARBA" id="ARBA00048135"/>
    </source>
</evidence>
<evidence type="ECO:0000256" key="2">
    <source>
        <dbReference type="ARBA" id="ARBA00000633"/>
    </source>
</evidence>
<evidence type="ECO:0000256" key="21">
    <source>
        <dbReference type="ARBA" id="ARBA00048096"/>
    </source>
</evidence>
<evidence type="ECO:0000256" key="29">
    <source>
        <dbReference type="PIRNR" id="PIRNR000439"/>
    </source>
</evidence>
<evidence type="ECO:0000256" key="19">
    <source>
        <dbReference type="ARBA" id="ARBA00047609"/>
    </source>
</evidence>
<keyword evidence="15 29" id="KW-0472">Membrane</keyword>
<comment type="catalytic activity">
    <reaction evidence="19">
        <text>1-O-(9Z-octadecyl)-3-(9Z-octadecenoyl)-glycerol + (9Z)-octadecenoyl-CoA = 1-O-(9Z-octadecenyl)-2,3-di-(9Z-octadecenoyl)glycerol + CoA</text>
        <dbReference type="Rhea" id="RHEA:55344"/>
        <dbReference type="ChEBI" id="CHEBI:57287"/>
        <dbReference type="ChEBI" id="CHEBI:57387"/>
        <dbReference type="ChEBI" id="CHEBI:138735"/>
        <dbReference type="ChEBI" id="CHEBI:197429"/>
    </reaction>
    <physiologicalReaction direction="left-to-right" evidence="19">
        <dbReference type="Rhea" id="RHEA:55345"/>
    </physiologicalReaction>
</comment>
<dbReference type="RefSeq" id="XP_026145281.1">
    <property type="nucleotide sequence ID" value="XM_026289496.1"/>
</dbReference>
<dbReference type="GO" id="GO:0004144">
    <property type="term" value="F:diacylglycerol O-acyltransferase activity"/>
    <property type="evidence" value="ECO:0007669"/>
    <property type="project" value="UniProtKB-EC"/>
</dbReference>
<evidence type="ECO:0000256" key="12">
    <source>
        <dbReference type="ARBA" id="ARBA00022692"/>
    </source>
</evidence>